<feature type="region of interest" description="Disordered" evidence="1">
    <location>
        <begin position="76"/>
        <end position="117"/>
    </location>
</feature>
<keyword evidence="2" id="KW-0732">Signal</keyword>
<feature type="compositionally biased region" description="Low complexity" evidence="1">
    <location>
        <begin position="76"/>
        <end position="102"/>
    </location>
</feature>
<evidence type="ECO:0000256" key="1">
    <source>
        <dbReference type="SAM" id="MobiDB-lite"/>
    </source>
</evidence>
<organism evidence="3 4">
    <name type="scientific">Labrys miyagiensis</name>
    <dbReference type="NCBI Taxonomy" id="346912"/>
    <lineage>
        <taxon>Bacteria</taxon>
        <taxon>Pseudomonadati</taxon>
        <taxon>Pseudomonadota</taxon>
        <taxon>Alphaproteobacteria</taxon>
        <taxon>Hyphomicrobiales</taxon>
        <taxon>Xanthobacteraceae</taxon>
        <taxon>Labrys</taxon>
    </lineage>
</organism>
<protein>
    <submittedName>
        <fullName evidence="3">Uncharacterized protein</fullName>
    </submittedName>
</protein>
<evidence type="ECO:0000256" key="2">
    <source>
        <dbReference type="SAM" id="SignalP"/>
    </source>
</evidence>
<name>A0ABQ6CP79_9HYPH</name>
<evidence type="ECO:0000313" key="4">
    <source>
        <dbReference type="Proteomes" id="UP001156882"/>
    </source>
</evidence>
<dbReference type="EMBL" id="BSPC01000058">
    <property type="protein sequence ID" value="GLS22143.1"/>
    <property type="molecule type" value="Genomic_DNA"/>
</dbReference>
<proteinExistence type="predicted"/>
<feature type="compositionally biased region" description="Acidic residues" evidence="1">
    <location>
        <begin position="107"/>
        <end position="117"/>
    </location>
</feature>
<keyword evidence="4" id="KW-1185">Reference proteome</keyword>
<dbReference type="RefSeq" id="WP_284315116.1">
    <property type="nucleotide sequence ID" value="NZ_BSPC01000058.1"/>
</dbReference>
<comment type="caution">
    <text evidence="3">The sequence shown here is derived from an EMBL/GenBank/DDBJ whole genome shotgun (WGS) entry which is preliminary data.</text>
</comment>
<dbReference type="Proteomes" id="UP001156882">
    <property type="component" value="Unassembled WGS sequence"/>
</dbReference>
<reference evidence="4" key="1">
    <citation type="journal article" date="2019" name="Int. J. Syst. Evol. Microbiol.">
        <title>The Global Catalogue of Microorganisms (GCM) 10K type strain sequencing project: providing services to taxonomists for standard genome sequencing and annotation.</title>
        <authorList>
            <consortium name="The Broad Institute Genomics Platform"/>
            <consortium name="The Broad Institute Genome Sequencing Center for Infectious Disease"/>
            <person name="Wu L."/>
            <person name="Ma J."/>
        </authorList>
    </citation>
    <scope>NUCLEOTIDE SEQUENCE [LARGE SCALE GENOMIC DNA]</scope>
    <source>
        <strain evidence="4">NBRC 101365</strain>
    </source>
</reference>
<accession>A0ABQ6CP79</accession>
<gene>
    <name evidence="3" type="ORF">GCM10007874_51600</name>
</gene>
<evidence type="ECO:0000313" key="3">
    <source>
        <dbReference type="EMBL" id="GLS22143.1"/>
    </source>
</evidence>
<sequence length="117" mass="13485">MPRPHSIASLAAAMVLAASAASAMPVSAPDRTGSALQIILAQYAPCPPGYKVTSYGGCKLSHYLRKHPYQRQYYYDPQPRYGYQQPRYDYQQPRYDYQPPRYRQYDDGDQGDDYQEY</sequence>
<feature type="chain" id="PRO_5047244013" evidence="2">
    <location>
        <begin position="24"/>
        <end position="117"/>
    </location>
</feature>
<feature type="signal peptide" evidence="2">
    <location>
        <begin position="1"/>
        <end position="23"/>
    </location>
</feature>